<gene>
    <name evidence="1" type="ORF">F6X51_05585</name>
</gene>
<dbReference type="AlphaFoldDB" id="A0A6N6MS01"/>
<evidence type="ECO:0000313" key="1">
    <source>
        <dbReference type="EMBL" id="KAB1074605.1"/>
    </source>
</evidence>
<accession>A0A6N6MS01</accession>
<comment type="caution">
    <text evidence="1">The sequence shown here is derived from an EMBL/GenBank/DDBJ whole genome shotgun (WGS) entry which is preliminary data.</text>
</comment>
<dbReference type="EMBL" id="VZZJ01000004">
    <property type="protein sequence ID" value="KAB1074605.1"/>
    <property type="molecule type" value="Genomic_DNA"/>
</dbReference>
<proteinExistence type="predicted"/>
<evidence type="ECO:0000313" key="2">
    <source>
        <dbReference type="Proteomes" id="UP000441523"/>
    </source>
</evidence>
<protein>
    <recommendedName>
        <fullName evidence="3">MarR family transcriptional regulator</fullName>
    </recommendedName>
</protein>
<organism evidence="1 2">
    <name type="scientific">Methylobacterium planeticum</name>
    <dbReference type="NCBI Taxonomy" id="2615211"/>
    <lineage>
        <taxon>Bacteria</taxon>
        <taxon>Pseudomonadati</taxon>
        <taxon>Pseudomonadota</taxon>
        <taxon>Alphaproteobacteria</taxon>
        <taxon>Hyphomicrobiales</taxon>
        <taxon>Methylobacteriaceae</taxon>
        <taxon>Methylobacterium</taxon>
    </lineage>
</organism>
<sequence>MDLSEDQCRLLRRMRKGVTIFSGFETPDEQLAMLQLYTAKLVVQLSNRYRRGVMEWRLTPEGERIARELG</sequence>
<reference evidence="1 2" key="1">
    <citation type="submission" date="2019-09" db="EMBL/GenBank/DDBJ databases">
        <title>YIM 132548 draft genome.</title>
        <authorList>
            <person name="Jiang L."/>
        </authorList>
    </citation>
    <scope>NUCLEOTIDE SEQUENCE [LARGE SCALE GENOMIC DNA]</scope>
    <source>
        <strain evidence="1 2">YIM 132548</strain>
    </source>
</reference>
<dbReference type="RefSeq" id="WP_150962245.1">
    <property type="nucleotide sequence ID" value="NZ_VZZJ01000004.1"/>
</dbReference>
<evidence type="ECO:0008006" key="3">
    <source>
        <dbReference type="Google" id="ProtNLM"/>
    </source>
</evidence>
<keyword evidence="2" id="KW-1185">Reference proteome</keyword>
<dbReference type="Proteomes" id="UP000441523">
    <property type="component" value="Unassembled WGS sequence"/>
</dbReference>
<name>A0A6N6MS01_9HYPH</name>